<sequence length="174" mass="20231">MTRLMVLGLLTYRPMSGYEMQQMLQQSQTDKWAGILPGSIYHSLKTMTADGLVEIDAVEHTGHRAKAIYKITDKGREQFFELLKSSLVEPSVAYPTTLYTAISFLELLPKEVILESINVQEKALREQYEEMKRGEEQKAAHTSLPAHIRLVFQNMYDQFEIQLRFLQKLRELYE</sequence>
<evidence type="ECO:0000313" key="2">
    <source>
        <dbReference type="EMBL" id="MBP1937007.1"/>
    </source>
</evidence>
<dbReference type="InterPro" id="IPR005149">
    <property type="entry name" value="Tscrpt_reg_PadR_N"/>
</dbReference>
<proteinExistence type="predicted"/>
<dbReference type="Proteomes" id="UP001519273">
    <property type="component" value="Unassembled WGS sequence"/>
</dbReference>
<accession>A0ABS4H389</accession>
<feature type="domain" description="Transcription regulator PadR N-terminal" evidence="1">
    <location>
        <begin position="6"/>
        <end position="79"/>
    </location>
</feature>
<name>A0ABS4H389_9BACL</name>
<dbReference type="PANTHER" id="PTHR43252">
    <property type="entry name" value="TRANSCRIPTIONAL REGULATOR YQJI"/>
    <property type="match status" value="1"/>
</dbReference>
<comment type="caution">
    <text evidence="2">The sequence shown here is derived from an EMBL/GenBank/DDBJ whole genome shotgun (WGS) entry which is preliminary data.</text>
</comment>
<keyword evidence="2" id="KW-0238">DNA-binding</keyword>
<dbReference type="EMBL" id="JAGGKP010000003">
    <property type="protein sequence ID" value="MBP1937007.1"/>
    <property type="molecule type" value="Genomic_DNA"/>
</dbReference>
<protein>
    <submittedName>
        <fullName evidence="2">DNA-binding PadR family transcriptional regulator</fullName>
    </submittedName>
</protein>
<dbReference type="RefSeq" id="WP_209848617.1">
    <property type="nucleotide sequence ID" value="NZ_CBCRVE010000006.1"/>
</dbReference>
<dbReference type="PANTHER" id="PTHR43252:SF2">
    <property type="entry name" value="TRANSCRIPTION REGULATOR, PADR-LIKE FAMILY"/>
    <property type="match status" value="1"/>
</dbReference>
<dbReference type="Pfam" id="PF03551">
    <property type="entry name" value="PadR"/>
    <property type="match status" value="1"/>
</dbReference>
<dbReference type="InterPro" id="IPR036388">
    <property type="entry name" value="WH-like_DNA-bd_sf"/>
</dbReference>
<evidence type="ECO:0000259" key="1">
    <source>
        <dbReference type="Pfam" id="PF03551"/>
    </source>
</evidence>
<dbReference type="GO" id="GO:0003677">
    <property type="term" value="F:DNA binding"/>
    <property type="evidence" value="ECO:0007669"/>
    <property type="project" value="UniProtKB-KW"/>
</dbReference>
<organism evidence="2 3">
    <name type="scientific">Paenibacillus sediminis</name>
    <dbReference type="NCBI Taxonomy" id="664909"/>
    <lineage>
        <taxon>Bacteria</taxon>
        <taxon>Bacillati</taxon>
        <taxon>Bacillota</taxon>
        <taxon>Bacilli</taxon>
        <taxon>Bacillales</taxon>
        <taxon>Paenibacillaceae</taxon>
        <taxon>Paenibacillus</taxon>
    </lineage>
</organism>
<gene>
    <name evidence="2" type="ORF">J2Z20_001889</name>
</gene>
<dbReference type="InterPro" id="IPR036390">
    <property type="entry name" value="WH_DNA-bd_sf"/>
</dbReference>
<dbReference type="Gene3D" id="1.10.10.10">
    <property type="entry name" value="Winged helix-like DNA-binding domain superfamily/Winged helix DNA-binding domain"/>
    <property type="match status" value="1"/>
</dbReference>
<keyword evidence="3" id="KW-1185">Reference proteome</keyword>
<reference evidence="2 3" key="1">
    <citation type="submission" date="2021-03" db="EMBL/GenBank/DDBJ databases">
        <title>Genomic Encyclopedia of Type Strains, Phase IV (KMG-IV): sequencing the most valuable type-strain genomes for metagenomic binning, comparative biology and taxonomic classification.</title>
        <authorList>
            <person name="Goeker M."/>
        </authorList>
    </citation>
    <scope>NUCLEOTIDE SEQUENCE [LARGE SCALE GENOMIC DNA]</scope>
    <source>
        <strain evidence="2 3">DSM 23491</strain>
    </source>
</reference>
<evidence type="ECO:0000313" key="3">
    <source>
        <dbReference type="Proteomes" id="UP001519273"/>
    </source>
</evidence>
<dbReference type="SUPFAM" id="SSF46785">
    <property type="entry name" value="Winged helix' DNA-binding domain"/>
    <property type="match status" value="1"/>
</dbReference>